<dbReference type="AlphaFoldDB" id="A0A1G2T0U7"/>
<dbReference type="EMBL" id="MHVH01000002">
    <property type="protein sequence ID" value="OHA90752.1"/>
    <property type="molecule type" value="Genomic_DNA"/>
</dbReference>
<evidence type="ECO:0000313" key="1">
    <source>
        <dbReference type="EMBL" id="OHA90752.1"/>
    </source>
</evidence>
<name>A0A1G2T0U7_9BACT</name>
<accession>A0A1G2T0U7</accession>
<organism evidence="1 2">
    <name type="scientific">Candidatus Zambryskibacteria bacterium RIFCSPHIGHO2_01_FULL_46_25</name>
    <dbReference type="NCBI Taxonomy" id="1802738"/>
    <lineage>
        <taxon>Bacteria</taxon>
        <taxon>Candidatus Zambryskiibacteriota</taxon>
    </lineage>
</organism>
<protein>
    <submittedName>
        <fullName evidence="1">Uncharacterized protein</fullName>
    </submittedName>
</protein>
<comment type="caution">
    <text evidence="1">The sequence shown here is derived from an EMBL/GenBank/DDBJ whole genome shotgun (WGS) entry which is preliminary data.</text>
</comment>
<gene>
    <name evidence="1" type="ORF">A2838_01120</name>
</gene>
<dbReference type="Proteomes" id="UP000178107">
    <property type="component" value="Unassembled WGS sequence"/>
</dbReference>
<proteinExistence type="predicted"/>
<sequence>MKGKVIQELQMTQRWCVEYKGTRVHSEISKKVPGNAYATIINPVGCPRTHVISGEDHEVPRHIVEHITRAIAMIEQVKHGL</sequence>
<evidence type="ECO:0000313" key="2">
    <source>
        <dbReference type="Proteomes" id="UP000178107"/>
    </source>
</evidence>
<reference evidence="1 2" key="1">
    <citation type="journal article" date="2016" name="Nat. Commun.">
        <title>Thousands of microbial genomes shed light on interconnected biogeochemical processes in an aquifer system.</title>
        <authorList>
            <person name="Anantharaman K."/>
            <person name="Brown C.T."/>
            <person name="Hug L.A."/>
            <person name="Sharon I."/>
            <person name="Castelle C.J."/>
            <person name="Probst A.J."/>
            <person name="Thomas B.C."/>
            <person name="Singh A."/>
            <person name="Wilkins M.J."/>
            <person name="Karaoz U."/>
            <person name="Brodie E.L."/>
            <person name="Williams K.H."/>
            <person name="Hubbard S.S."/>
            <person name="Banfield J.F."/>
        </authorList>
    </citation>
    <scope>NUCLEOTIDE SEQUENCE [LARGE SCALE GENOMIC DNA]</scope>
</reference>